<name>A0A0V1AVC6_TRISP</name>
<accession>A0A0V1AVC6</accession>
<dbReference type="OrthoDB" id="5920748at2759"/>
<comment type="caution">
    <text evidence="1">The sequence shown here is derived from an EMBL/GenBank/DDBJ whole genome shotgun (WGS) entry which is preliminary data.</text>
</comment>
<dbReference type="Proteomes" id="UP000054776">
    <property type="component" value="Unassembled WGS sequence"/>
</dbReference>
<evidence type="ECO:0000313" key="1">
    <source>
        <dbReference type="EMBL" id="KRY28553.1"/>
    </source>
</evidence>
<gene>
    <name evidence="1" type="ORF">T01_7121</name>
</gene>
<keyword evidence="2" id="KW-1185">Reference proteome</keyword>
<dbReference type="AlphaFoldDB" id="A0A0V1AVC6"/>
<dbReference type="EMBL" id="JYDH01000200">
    <property type="protein sequence ID" value="KRY28553.1"/>
    <property type="molecule type" value="Genomic_DNA"/>
</dbReference>
<evidence type="ECO:0000313" key="2">
    <source>
        <dbReference type="Proteomes" id="UP000054776"/>
    </source>
</evidence>
<protein>
    <submittedName>
        <fullName evidence="1">Uncharacterized protein</fullName>
    </submittedName>
</protein>
<reference evidence="1 2" key="1">
    <citation type="submission" date="2015-01" db="EMBL/GenBank/DDBJ databases">
        <title>Evolution of Trichinella species and genotypes.</title>
        <authorList>
            <person name="Korhonen P.K."/>
            <person name="Edoardo P."/>
            <person name="Giuseppe L.R."/>
            <person name="Gasser R.B."/>
        </authorList>
    </citation>
    <scope>NUCLEOTIDE SEQUENCE [LARGE SCALE GENOMIC DNA]</scope>
    <source>
        <strain evidence="1">ISS3</strain>
    </source>
</reference>
<organism evidence="1 2">
    <name type="scientific">Trichinella spiralis</name>
    <name type="common">Trichina worm</name>
    <dbReference type="NCBI Taxonomy" id="6334"/>
    <lineage>
        <taxon>Eukaryota</taxon>
        <taxon>Metazoa</taxon>
        <taxon>Ecdysozoa</taxon>
        <taxon>Nematoda</taxon>
        <taxon>Enoplea</taxon>
        <taxon>Dorylaimia</taxon>
        <taxon>Trichinellida</taxon>
        <taxon>Trichinellidae</taxon>
        <taxon>Trichinella</taxon>
    </lineage>
</organism>
<sequence>MWRFQYQRQVSLIVRFLSYEHNAYEINAMSSASHLWQWKRSLVRIPLVVDVLGCALLQSAQMSRRTTCGGVFCLSEFFVMAFSARIDLFCVKFFVEDQQQFVHWKRPHVRIPLMVDMVVCTLLQSVHPEEKFYGNRRSRRLLVRIPLVVGAKIEYLKNLRSSRP</sequence>
<dbReference type="InParanoid" id="A0A0V1AVC6"/>
<proteinExistence type="predicted"/>